<evidence type="ECO:0000256" key="14">
    <source>
        <dbReference type="PIRSR" id="PIRSR600823-3"/>
    </source>
</evidence>
<evidence type="ECO:0000256" key="7">
    <source>
        <dbReference type="ARBA" id="ARBA00022723"/>
    </source>
</evidence>
<dbReference type="PRINTS" id="PR00461">
    <property type="entry name" value="PLPEROXIDASE"/>
</dbReference>
<keyword evidence="6 16" id="KW-0349">Heme</keyword>
<dbReference type="PROSITE" id="PS00435">
    <property type="entry name" value="PEROXIDASE_1"/>
    <property type="match status" value="1"/>
</dbReference>
<dbReference type="SUPFAM" id="SSF48113">
    <property type="entry name" value="Heme-dependent peroxidases"/>
    <property type="match status" value="1"/>
</dbReference>
<comment type="caution">
    <text evidence="18">The sequence shown here is derived from an EMBL/GenBank/DDBJ whole genome shotgun (WGS) entry which is preliminary data.</text>
</comment>
<keyword evidence="9 14" id="KW-0408">Iron</keyword>
<evidence type="ECO:0000313" key="19">
    <source>
        <dbReference type="Proteomes" id="UP000195402"/>
    </source>
</evidence>
<sequence length="303" mass="32936">MRTSTASSLDLFFVTIFVLGTVISVCNGGGHGAGESKKNGGYHGAGLKMNFYHKTCPKVEEIGCDASLLLDPKSKEADKVEKEARPNLSLLEKDCPETVSCADIVALAARDAVSFQYNRDIWKVQTGRRDGRVSLESEATDNLPSASSNFTTLQQLFARKGLNVIDLVALSGAHTIGIARCGVISRRLFNFTGKGDTDPSLDPSYANILKSQCSNTGNIVEMDPKSSISFDSHYFKNLNQHKGLFQSDASLLTNFFSARLVKKLQNGNKFFAMFGKSIKKMGAMEVLTGNDGEIRKQCSVINP</sequence>
<feature type="binding site" evidence="14">
    <location>
        <position position="223"/>
    </location>
    <ligand>
        <name>Ca(2+)</name>
        <dbReference type="ChEBI" id="CHEBI:29108"/>
        <label>2</label>
    </ligand>
</feature>
<dbReference type="GO" id="GO:0140825">
    <property type="term" value="F:lactoperoxidase activity"/>
    <property type="evidence" value="ECO:0007669"/>
    <property type="project" value="UniProtKB-EC"/>
</dbReference>
<feature type="chain" id="PRO_5011821996" description="Peroxidase" evidence="16">
    <location>
        <begin position="29"/>
        <end position="303"/>
    </location>
</feature>
<evidence type="ECO:0000256" key="5">
    <source>
        <dbReference type="ARBA" id="ARBA00022559"/>
    </source>
</evidence>
<feature type="binding site" evidence="14">
    <location>
        <position position="175"/>
    </location>
    <ligand>
        <name>Ca(2+)</name>
        <dbReference type="ChEBI" id="CHEBI:29108"/>
        <label>2</label>
    </ligand>
</feature>
<dbReference type="AlphaFoldDB" id="A0A200QLV9"/>
<comment type="subcellular location">
    <subcellularLocation>
        <location evidence="16">Secreted</location>
    </subcellularLocation>
</comment>
<dbReference type="InterPro" id="IPR002016">
    <property type="entry name" value="Haem_peroxidase"/>
</dbReference>
<keyword evidence="19" id="KW-1185">Reference proteome</keyword>
<keyword evidence="16" id="KW-0732">Signal</keyword>
<dbReference type="GO" id="GO:0046872">
    <property type="term" value="F:metal ion binding"/>
    <property type="evidence" value="ECO:0007669"/>
    <property type="project" value="UniProtKB-UniRule"/>
</dbReference>
<evidence type="ECO:0000256" key="12">
    <source>
        <dbReference type="ARBA" id="ARBA00023324"/>
    </source>
</evidence>
<evidence type="ECO:0000256" key="13">
    <source>
        <dbReference type="PIRSR" id="PIRSR600823-2"/>
    </source>
</evidence>
<protein>
    <recommendedName>
        <fullName evidence="16">Peroxidase</fullName>
        <ecNumber evidence="16">1.11.1.7</ecNumber>
    </recommendedName>
</protein>
<dbReference type="Gene3D" id="1.10.520.10">
    <property type="match status" value="1"/>
</dbReference>
<evidence type="ECO:0000256" key="4">
    <source>
        <dbReference type="ARBA" id="ARBA00022525"/>
    </source>
</evidence>
<dbReference type="Gene3D" id="1.10.420.10">
    <property type="entry name" value="Peroxidase, domain 2"/>
    <property type="match status" value="1"/>
</dbReference>
<feature type="binding site" evidence="14">
    <location>
        <position position="63"/>
    </location>
    <ligand>
        <name>Ca(2+)</name>
        <dbReference type="ChEBI" id="CHEBI:29108"/>
        <label>1</label>
    </ligand>
</feature>
<dbReference type="PRINTS" id="PR00458">
    <property type="entry name" value="PEROXIDASE"/>
</dbReference>
<comment type="catalytic activity">
    <reaction evidence="1 16">
        <text>2 a phenolic donor + H2O2 = 2 a phenolic radical donor + 2 H2O</text>
        <dbReference type="Rhea" id="RHEA:56136"/>
        <dbReference type="ChEBI" id="CHEBI:15377"/>
        <dbReference type="ChEBI" id="CHEBI:16240"/>
        <dbReference type="ChEBI" id="CHEBI:139520"/>
        <dbReference type="ChEBI" id="CHEBI:139521"/>
        <dbReference type="EC" id="1.11.1.7"/>
    </reaction>
</comment>
<feature type="domain" description="Plant heme peroxidase family profile" evidence="17">
    <location>
        <begin position="63"/>
        <end position="302"/>
    </location>
</feature>
<feature type="binding site" description="axial binding residue" evidence="14">
    <location>
        <position position="174"/>
    </location>
    <ligand>
        <name>heme b</name>
        <dbReference type="ChEBI" id="CHEBI:60344"/>
    </ligand>
    <ligandPart>
        <name>Fe</name>
        <dbReference type="ChEBI" id="CHEBI:18248"/>
    </ligandPart>
</feature>
<evidence type="ECO:0000256" key="3">
    <source>
        <dbReference type="ARBA" id="ARBA00006873"/>
    </source>
</evidence>
<dbReference type="CDD" id="cd00693">
    <property type="entry name" value="secretory_peroxidase"/>
    <property type="match status" value="1"/>
</dbReference>
<comment type="cofactor">
    <cofactor evidence="14 16">
        <name>heme b</name>
        <dbReference type="ChEBI" id="CHEBI:60344"/>
    </cofactor>
    <text evidence="14 16">Binds 1 heme b (iron(II)-protoporphyrin IX) group per subunit.</text>
</comment>
<dbReference type="Proteomes" id="UP000195402">
    <property type="component" value="Unassembled WGS sequence"/>
</dbReference>
<dbReference type="InterPro" id="IPR019793">
    <property type="entry name" value="Peroxidases_heam-ligand_BS"/>
</dbReference>
<evidence type="ECO:0000256" key="8">
    <source>
        <dbReference type="ARBA" id="ARBA00023002"/>
    </source>
</evidence>
<organism evidence="18 19">
    <name type="scientific">Macleaya cordata</name>
    <name type="common">Five-seeded plume-poppy</name>
    <name type="synonym">Bocconia cordata</name>
    <dbReference type="NCBI Taxonomy" id="56857"/>
    <lineage>
        <taxon>Eukaryota</taxon>
        <taxon>Viridiplantae</taxon>
        <taxon>Streptophyta</taxon>
        <taxon>Embryophyta</taxon>
        <taxon>Tracheophyta</taxon>
        <taxon>Spermatophyta</taxon>
        <taxon>Magnoliopsida</taxon>
        <taxon>Ranunculales</taxon>
        <taxon>Papaveraceae</taxon>
        <taxon>Papaveroideae</taxon>
        <taxon>Macleaya</taxon>
    </lineage>
</organism>
<keyword evidence="11" id="KW-0325">Glycoprotein</keyword>
<gene>
    <name evidence="18" type="ORF">BVC80_9003g51</name>
</gene>
<evidence type="ECO:0000313" key="18">
    <source>
        <dbReference type="EMBL" id="OVA11429.1"/>
    </source>
</evidence>
<dbReference type="InterPro" id="IPR010255">
    <property type="entry name" value="Haem_peroxidase_sf"/>
</dbReference>
<keyword evidence="5 16" id="KW-0575">Peroxidase</keyword>
<evidence type="ECO:0000256" key="16">
    <source>
        <dbReference type="RuleBase" id="RU362060"/>
    </source>
</evidence>
<keyword evidence="4 16" id="KW-0964">Secreted</keyword>
<feature type="disulfide bond" evidence="15">
    <location>
        <begin position="101"/>
        <end position="298"/>
    </location>
</feature>
<comment type="similarity">
    <text evidence="16">Belongs to the peroxidase family. Classical plant (class III) peroxidase subfamily.</text>
</comment>
<feature type="binding site" evidence="14">
    <location>
        <position position="81"/>
    </location>
    <ligand>
        <name>Ca(2+)</name>
        <dbReference type="ChEBI" id="CHEBI:29108"/>
        <label>1</label>
    </ligand>
</feature>
<evidence type="ECO:0000256" key="10">
    <source>
        <dbReference type="ARBA" id="ARBA00023157"/>
    </source>
</evidence>
<dbReference type="InterPro" id="IPR033905">
    <property type="entry name" value="Secretory_peroxidase"/>
</dbReference>
<evidence type="ECO:0000256" key="1">
    <source>
        <dbReference type="ARBA" id="ARBA00000189"/>
    </source>
</evidence>
<dbReference type="FunFam" id="1.10.420.10:FF:000008">
    <property type="entry name" value="Peroxidase"/>
    <property type="match status" value="1"/>
</dbReference>
<dbReference type="PROSITE" id="PS50873">
    <property type="entry name" value="PEROXIDASE_4"/>
    <property type="match status" value="1"/>
</dbReference>
<evidence type="ECO:0000256" key="2">
    <source>
        <dbReference type="ARBA" id="ARBA00002322"/>
    </source>
</evidence>
<comment type="cofactor">
    <cofactor evidence="14 16">
        <name>Ca(2+)</name>
        <dbReference type="ChEBI" id="CHEBI:29108"/>
    </cofactor>
    <text evidence="14 16">Binds 2 calcium ions per subunit.</text>
</comment>
<dbReference type="Pfam" id="PF00141">
    <property type="entry name" value="peroxidase"/>
    <property type="match status" value="1"/>
</dbReference>
<feature type="binding site" evidence="14">
    <location>
        <position position="65"/>
    </location>
    <ligand>
        <name>Ca(2+)</name>
        <dbReference type="ChEBI" id="CHEBI:29108"/>
        <label>1</label>
    </ligand>
</feature>
<dbReference type="OrthoDB" id="2113341at2759"/>
<feature type="signal peptide" evidence="16">
    <location>
        <begin position="1"/>
        <end position="28"/>
    </location>
</feature>
<dbReference type="OMA" id="RAGYCIF"/>
<proteinExistence type="inferred from homology"/>
<keyword evidence="7 14" id="KW-0479">Metal-binding</keyword>
<evidence type="ECO:0000256" key="11">
    <source>
        <dbReference type="ARBA" id="ARBA00023180"/>
    </source>
</evidence>
<name>A0A200QLV9_MACCD</name>
<feature type="binding site" evidence="13">
    <location>
        <position position="144"/>
    </location>
    <ligand>
        <name>substrate</name>
    </ligand>
</feature>
<keyword evidence="12 16" id="KW-0376">Hydrogen peroxide</keyword>
<feature type="disulfide bond" evidence="15">
    <location>
        <begin position="181"/>
        <end position="213"/>
    </location>
</feature>
<dbReference type="InParanoid" id="A0A200QLV9"/>
<dbReference type="InterPro" id="IPR000823">
    <property type="entry name" value="Peroxidase_pln"/>
</dbReference>
<comment type="function">
    <text evidence="2">Removal of H(2)O(2), oxidation of toxic reductants, biosynthesis and degradation of lignin, suberization, auxin catabolism, response to environmental stresses such as wounding, pathogen attack and oxidative stress. These functions might be dependent on each isozyme/isoform in each plant tissue.</text>
</comment>
<evidence type="ECO:0000256" key="6">
    <source>
        <dbReference type="ARBA" id="ARBA00022617"/>
    </source>
</evidence>
<comment type="similarity">
    <text evidence="3">Belongs to the peroxidase family. Ascorbate peroxidase subfamily.</text>
</comment>
<dbReference type="EC" id="1.11.1.7" evidence="16"/>
<feature type="binding site" evidence="14">
    <location>
        <position position="67"/>
    </location>
    <ligand>
        <name>Ca(2+)</name>
        <dbReference type="ChEBI" id="CHEBI:29108"/>
        <label>1</label>
    </ligand>
</feature>
<dbReference type="EMBL" id="MVGT01001696">
    <property type="protein sequence ID" value="OVA11429.1"/>
    <property type="molecule type" value="Genomic_DNA"/>
</dbReference>
<dbReference type="GO" id="GO:0020037">
    <property type="term" value="F:heme binding"/>
    <property type="evidence" value="ECO:0007669"/>
    <property type="project" value="UniProtKB-UniRule"/>
</dbReference>
<keyword evidence="10 15" id="KW-1015">Disulfide bond</keyword>
<dbReference type="GO" id="GO:0006979">
    <property type="term" value="P:response to oxidative stress"/>
    <property type="evidence" value="ECO:0007669"/>
    <property type="project" value="UniProtKB-UniRule"/>
</dbReference>
<evidence type="ECO:0000256" key="9">
    <source>
        <dbReference type="ARBA" id="ARBA00023004"/>
    </source>
</evidence>
<keyword evidence="14 16" id="KW-0106">Calcium</keyword>
<keyword evidence="8 16" id="KW-0560">Oxidoreductase</keyword>
<evidence type="ECO:0000256" key="15">
    <source>
        <dbReference type="PIRSR" id="PIRSR600823-5"/>
    </source>
</evidence>
<dbReference type="PANTHER" id="PTHR31235">
    <property type="entry name" value="PEROXIDASE 25-RELATED"/>
    <property type="match status" value="1"/>
</dbReference>
<dbReference type="GO" id="GO:0042744">
    <property type="term" value="P:hydrogen peroxide catabolic process"/>
    <property type="evidence" value="ECO:0007669"/>
    <property type="project" value="UniProtKB-KW"/>
</dbReference>
<feature type="binding site" evidence="14">
    <location>
        <position position="231"/>
    </location>
    <ligand>
        <name>Ca(2+)</name>
        <dbReference type="ChEBI" id="CHEBI:29108"/>
        <label>2</label>
    </ligand>
</feature>
<dbReference type="GO" id="GO:0005576">
    <property type="term" value="C:extracellular region"/>
    <property type="evidence" value="ECO:0007669"/>
    <property type="project" value="UniProtKB-SubCell"/>
</dbReference>
<reference evidence="18 19" key="1">
    <citation type="journal article" date="2017" name="Mol. Plant">
        <title>The Genome of Medicinal Plant Macleaya cordata Provides New Insights into Benzylisoquinoline Alkaloids Metabolism.</title>
        <authorList>
            <person name="Liu X."/>
            <person name="Liu Y."/>
            <person name="Huang P."/>
            <person name="Ma Y."/>
            <person name="Qing Z."/>
            <person name="Tang Q."/>
            <person name="Cao H."/>
            <person name="Cheng P."/>
            <person name="Zheng Y."/>
            <person name="Yuan Z."/>
            <person name="Zhou Y."/>
            <person name="Liu J."/>
            <person name="Tang Z."/>
            <person name="Zhuo Y."/>
            <person name="Zhang Y."/>
            <person name="Yu L."/>
            <person name="Huang J."/>
            <person name="Yang P."/>
            <person name="Peng Q."/>
            <person name="Zhang J."/>
            <person name="Jiang W."/>
            <person name="Zhang Z."/>
            <person name="Lin K."/>
            <person name="Ro D.K."/>
            <person name="Chen X."/>
            <person name="Xiong X."/>
            <person name="Shang Y."/>
            <person name="Huang S."/>
            <person name="Zeng J."/>
        </authorList>
    </citation>
    <scope>NUCLEOTIDE SEQUENCE [LARGE SCALE GENOMIC DNA]</scope>
    <source>
        <strain evidence="19">cv. BLH2017</strain>
        <tissue evidence="18">Root</tissue>
    </source>
</reference>
<evidence type="ECO:0000259" key="17">
    <source>
        <dbReference type="PROSITE" id="PS50873"/>
    </source>
</evidence>
<accession>A0A200QLV9</accession>